<protein>
    <submittedName>
        <fullName evidence="3">SHOCT domain-containing protein</fullName>
    </submittedName>
</protein>
<evidence type="ECO:0000259" key="2">
    <source>
        <dbReference type="Pfam" id="PF09851"/>
    </source>
</evidence>
<name>A0A8J6T519_9DELT</name>
<dbReference type="Pfam" id="PF09851">
    <property type="entry name" value="SHOCT"/>
    <property type="match status" value="1"/>
</dbReference>
<keyword evidence="1" id="KW-0812">Transmembrane</keyword>
<keyword evidence="1" id="KW-0472">Membrane</keyword>
<evidence type="ECO:0000313" key="3">
    <source>
        <dbReference type="EMBL" id="MBC8176196.1"/>
    </source>
</evidence>
<evidence type="ECO:0000313" key="4">
    <source>
        <dbReference type="Proteomes" id="UP000650524"/>
    </source>
</evidence>
<feature type="transmembrane region" description="Helical" evidence="1">
    <location>
        <begin position="12"/>
        <end position="32"/>
    </location>
</feature>
<dbReference type="AlphaFoldDB" id="A0A8J6T519"/>
<gene>
    <name evidence="3" type="ORF">H8E19_02235</name>
</gene>
<evidence type="ECO:0000256" key="1">
    <source>
        <dbReference type="SAM" id="Phobius"/>
    </source>
</evidence>
<comment type="caution">
    <text evidence="3">The sequence shown here is derived from an EMBL/GenBank/DDBJ whole genome shotgun (WGS) entry which is preliminary data.</text>
</comment>
<proteinExistence type="predicted"/>
<reference evidence="3 4" key="1">
    <citation type="submission" date="2020-08" db="EMBL/GenBank/DDBJ databases">
        <title>Bridging the membrane lipid divide: bacteria of the FCB group superphylum have the potential to synthesize archaeal ether lipids.</title>
        <authorList>
            <person name="Villanueva L."/>
            <person name="Von Meijenfeldt F.A.B."/>
            <person name="Westbye A.B."/>
            <person name="Yadav S."/>
            <person name="Hopmans E.C."/>
            <person name="Dutilh B.E."/>
            <person name="Sinninghe Damste J.S."/>
        </authorList>
    </citation>
    <scope>NUCLEOTIDE SEQUENCE [LARGE SCALE GENOMIC DNA]</scope>
    <source>
        <strain evidence="3">NIOZ-UU27</strain>
    </source>
</reference>
<dbReference type="EMBL" id="JACNJD010000109">
    <property type="protein sequence ID" value="MBC8176196.1"/>
    <property type="molecule type" value="Genomic_DNA"/>
</dbReference>
<dbReference type="Proteomes" id="UP000650524">
    <property type="component" value="Unassembled WGS sequence"/>
</dbReference>
<accession>A0A8J6T519</accession>
<feature type="domain" description="SHOCT" evidence="2">
    <location>
        <begin position="49"/>
        <end position="74"/>
    </location>
</feature>
<sequence length="76" mass="9022">MLHWNYDMMGWGGGIGMIIFWIIVIVVIVLLVKRFTSQSSERIERKESPMEILKRRYASGEIEKEEYVEKKKDLES</sequence>
<organism evidence="3 4">
    <name type="scientific">Candidatus Desulfacyla euxinica</name>
    <dbReference type="NCBI Taxonomy" id="2841693"/>
    <lineage>
        <taxon>Bacteria</taxon>
        <taxon>Deltaproteobacteria</taxon>
        <taxon>Candidatus Desulfacyla</taxon>
    </lineage>
</organism>
<keyword evidence="1" id="KW-1133">Transmembrane helix</keyword>
<dbReference type="InterPro" id="IPR018649">
    <property type="entry name" value="SHOCT"/>
</dbReference>